<dbReference type="GO" id="GO:0006412">
    <property type="term" value="P:translation"/>
    <property type="evidence" value="ECO:0007669"/>
    <property type="project" value="UniProtKB-UniRule"/>
</dbReference>
<accession>A0A2H0YZD8</accession>
<comment type="function">
    <text evidence="6">Binds directly to 16S ribosomal RNA.</text>
</comment>
<keyword evidence="1 6" id="KW-0699">rRNA-binding</keyword>
<evidence type="ECO:0000313" key="9">
    <source>
        <dbReference type="Proteomes" id="UP000231542"/>
    </source>
</evidence>
<organism evidence="8 9">
    <name type="scientific">Candidatus Kerfeldbacteria bacterium CG08_land_8_20_14_0_20_40_16</name>
    <dbReference type="NCBI Taxonomy" id="2014244"/>
    <lineage>
        <taxon>Bacteria</taxon>
        <taxon>Candidatus Kerfeldiibacteriota</taxon>
    </lineage>
</organism>
<evidence type="ECO:0000256" key="6">
    <source>
        <dbReference type="HAMAP-Rule" id="MF_00500"/>
    </source>
</evidence>
<feature type="region of interest" description="Disordered" evidence="7">
    <location>
        <begin position="1"/>
        <end position="21"/>
    </location>
</feature>
<proteinExistence type="inferred from homology"/>
<sequence>MPTQKAAFKSLRQSKKRRSRNLKVINNLKSLKKKTRKAIEAGQKDNAKEFLAKTIKALDKAAQHRKMKKNTVARLKSRLIKKYNTLK</sequence>
<dbReference type="SUPFAM" id="SSF46992">
    <property type="entry name" value="Ribosomal protein S20"/>
    <property type="match status" value="1"/>
</dbReference>
<dbReference type="Gene3D" id="1.20.58.110">
    <property type="entry name" value="Ribosomal protein S20"/>
    <property type="match status" value="1"/>
</dbReference>
<evidence type="ECO:0000256" key="4">
    <source>
        <dbReference type="ARBA" id="ARBA00023274"/>
    </source>
</evidence>
<evidence type="ECO:0000256" key="7">
    <source>
        <dbReference type="SAM" id="MobiDB-lite"/>
    </source>
</evidence>
<dbReference type="NCBIfam" id="TIGR00029">
    <property type="entry name" value="S20"/>
    <property type="match status" value="1"/>
</dbReference>
<feature type="compositionally biased region" description="Basic residues" evidence="7">
    <location>
        <begin position="12"/>
        <end position="21"/>
    </location>
</feature>
<dbReference type="GO" id="GO:0003735">
    <property type="term" value="F:structural constituent of ribosome"/>
    <property type="evidence" value="ECO:0007669"/>
    <property type="project" value="InterPro"/>
</dbReference>
<evidence type="ECO:0000313" key="8">
    <source>
        <dbReference type="EMBL" id="PIS43093.1"/>
    </source>
</evidence>
<dbReference type="AlphaFoldDB" id="A0A2H0YZD8"/>
<reference evidence="8 9" key="1">
    <citation type="submission" date="2017-09" db="EMBL/GenBank/DDBJ databases">
        <title>Depth-based differentiation of microbial function through sediment-hosted aquifers and enrichment of novel symbionts in the deep terrestrial subsurface.</title>
        <authorList>
            <person name="Probst A.J."/>
            <person name="Ladd B."/>
            <person name="Jarett J.K."/>
            <person name="Geller-Mcgrath D.E."/>
            <person name="Sieber C.M."/>
            <person name="Emerson J.B."/>
            <person name="Anantharaman K."/>
            <person name="Thomas B.C."/>
            <person name="Malmstrom R."/>
            <person name="Stieglmeier M."/>
            <person name="Klingl A."/>
            <person name="Woyke T."/>
            <person name="Ryan C.M."/>
            <person name="Banfield J.F."/>
        </authorList>
    </citation>
    <scope>NUCLEOTIDE SEQUENCE [LARGE SCALE GENOMIC DNA]</scope>
    <source>
        <strain evidence="8">CG08_land_8_20_14_0_20_40_16</strain>
    </source>
</reference>
<dbReference type="InterPro" id="IPR002583">
    <property type="entry name" value="Ribosomal_bS20"/>
</dbReference>
<evidence type="ECO:0000256" key="5">
    <source>
        <dbReference type="ARBA" id="ARBA00035136"/>
    </source>
</evidence>
<keyword evidence="2 6" id="KW-0694">RNA-binding</keyword>
<dbReference type="Pfam" id="PF01649">
    <property type="entry name" value="Ribosomal_S20p"/>
    <property type="match status" value="1"/>
</dbReference>
<dbReference type="GO" id="GO:1990904">
    <property type="term" value="C:ribonucleoprotein complex"/>
    <property type="evidence" value="ECO:0007669"/>
    <property type="project" value="UniProtKB-KW"/>
</dbReference>
<dbReference type="InterPro" id="IPR036510">
    <property type="entry name" value="Ribosomal_bS20_sf"/>
</dbReference>
<gene>
    <name evidence="6" type="primary">rpsT</name>
    <name evidence="8" type="ORF">COT24_00135</name>
</gene>
<evidence type="ECO:0000256" key="3">
    <source>
        <dbReference type="ARBA" id="ARBA00022980"/>
    </source>
</evidence>
<dbReference type="EMBL" id="PEXU01000002">
    <property type="protein sequence ID" value="PIS43093.1"/>
    <property type="molecule type" value="Genomic_DNA"/>
</dbReference>
<evidence type="ECO:0000256" key="1">
    <source>
        <dbReference type="ARBA" id="ARBA00022730"/>
    </source>
</evidence>
<name>A0A2H0YZD8_9BACT</name>
<dbReference type="GO" id="GO:0005840">
    <property type="term" value="C:ribosome"/>
    <property type="evidence" value="ECO:0007669"/>
    <property type="project" value="UniProtKB-KW"/>
</dbReference>
<keyword evidence="4 6" id="KW-0687">Ribonucleoprotein</keyword>
<comment type="similarity">
    <text evidence="6">Belongs to the bacterial ribosomal protein bS20 family.</text>
</comment>
<comment type="caution">
    <text evidence="8">The sequence shown here is derived from an EMBL/GenBank/DDBJ whole genome shotgun (WGS) entry which is preliminary data.</text>
</comment>
<dbReference type="HAMAP" id="MF_00500">
    <property type="entry name" value="Ribosomal_bS20"/>
    <property type="match status" value="1"/>
</dbReference>
<evidence type="ECO:0000256" key="2">
    <source>
        <dbReference type="ARBA" id="ARBA00022884"/>
    </source>
</evidence>
<dbReference type="GO" id="GO:0019843">
    <property type="term" value="F:rRNA binding"/>
    <property type="evidence" value="ECO:0007669"/>
    <property type="project" value="UniProtKB-UniRule"/>
</dbReference>
<dbReference type="Proteomes" id="UP000231542">
    <property type="component" value="Unassembled WGS sequence"/>
</dbReference>
<keyword evidence="3 6" id="KW-0689">Ribosomal protein</keyword>
<protein>
    <recommendedName>
        <fullName evidence="5 6">Small ribosomal subunit protein bS20</fullName>
    </recommendedName>
</protein>